<dbReference type="Gene3D" id="3.40.960.10">
    <property type="entry name" value="VSR Endonuclease"/>
    <property type="match status" value="1"/>
</dbReference>
<sequence>MLKILERTTVYEFYGCYWHAFLKCMKNRHQLTADNDTKAADAHERTFNRAMELQSIGYNMIEMWECDLLQQLHSNPEMKTFLATVEIPELINPQEVWSVKQYG</sequence>
<proteinExistence type="predicted"/>
<name>A0A915L1T2_ROMCU</name>
<organism evidence="1 2">
    <name type="scientific">Romanomermis culicivorax</name>
    <name type="common">Nematode worm</name>
    <dbReference type="NCBI Taxonomy" id="13658"/>
    <lineage>
        <taxon>Eukaryota</taxon>
        <taxon>Metazoa</taxon>
        <taxon>Ecdysozoa</taxon>
        <taxon>Nematoda</taxon>
        <taxon>Enoplea</taxon>
        <taxon>Dorylaimia</taxon>
        <taxon>Mermithida</taxon>
        <taxon>Mermithoidea</taxon>
        <taxon>Mermithidae</taxon>
        <taxon>Romanomermis</taxon>
    </lineage>
</organism>
<protein>
    <submittedName>
        <fullName evidence="2">Uncharacterized protein</fullName>
    </submittedName>
</protein>
<dbReference type="Proteomes" id="UP000887565">
    <property type="component" value="Unplaced"/>
</dbReference>
<keyword evidence="1" id="KW-1185">Reference proteome</keyword>
<accession>A0A915L1T2</accession>
<evidence type="ECO:0000313" key="2">
    <source>
        <dbReference type="WBParaSite" id="nRc.2.0.1.t44436-RA"/>
    </source>
</evidence>
<dbReference type="AlphaFoldDB" id="A0A915L1T2"/>
<reference evidence="2" key="1">
    <citation type="submission" date="2022-11" db="UniProtKB">
        <authorList>
            <consortium name="WormBaseParasite"/>
        </authorList>
    </citation>
    <scope>IDENTIFICATION</scope>
</reference>
<evidence type="ECO:0000313" key="1">
    <source>
        <dbReference type="Proteomes" id="UP000887565"/>
    </source>
</evidence>
<dbReference type="WBParaSite" id="nRc.2.0.1.t44436-RA">
    <property type="protein sequence ID" value="nRc.2.0.1.t44436-RA"/>
    <property type="gene ID" value="nRc.2.0.1.g44436"/>
</dbReference>